<dbReference type="Gene3D" id="3.40.630.30">
    <property type="match status" value="1"/>
</dbReference>
<gene>
    <name evidence="2" type="ORF">GMBLW1_46580</name>
</gene>
<reference evidence="2" key="1">
    <citation type="submission" date="2019-04" db="EMBL/GenBank/DDBJ databases">
        <authorList>
            <consortium name="Science for Life Laboratories"/>
        </authorList>
    </citation>
    <scope>NUCLEOTIDE SEQUENCE</scope>
    <source>
        <strain evidence="2">MBLW1</strain>
    </source>
</reference>
<organism evidence="2">
    <name type="scientific">Tuwongella immobilis</name>
    <dbReference type="NCBI Taxonomy" id="692036"/>
    <lineage>
        <taxon>Bacteria</taxon>
        <taxon>Pseudomonadati</taxon>
        <taxon>Planctomycetota</taxon>
        <taxon>Planctomycetia</taxon>
        <taxon>Gemmatales</taxon>
        <taxon>Gemmataceae</taxon>
        <taxon>Tuwongella</taxon>
    </lineage>
</organism>
<dbReference type="Proteomes" id="UP000464378">
    <property type="component" value="Chromosome"/>
</dbReference>
<dbReference type="KEGG" id="tim:GMBLW1_46580"/>
<accession>A0A6C2YUE1</accession>
<dbReference type="CDD" id="cd04301">
    <property type="entry name" value="NAT_SF"/>
    <property type="match status" value="1"/>
</dbReference>
<dbReference type="PROSITE" id="PS51186">
    <property type="entry name" value="GNAT"/>
    <property type="match status" value="1"/>
</dbReference>
<keyword evidence="2" id="KW-0808">Transferase</keyword>
<dbReference type="RefSeq" id="WP_162659606.1">
    <property type="nucleotide sequence ID" value="NZ_LR593887.1"/>
</dbReference>
<evidence type="ECO:0000259" key="1">
    <source>
        <dbReference type="PROSITE" id="PS51186"/>
    </source>
</evidence>
<protein>
    <recommendedName>
        <fullName evidence="1">N-acetyltransferase domain-containing protein</fullName>
    </recommendedName>
</protein>
<keyword evidence="3" id="KW-1185">Reference proteome</keyword>
<feature type="domain" description="N-acetyltransferase" evidence="1">
    <location>
        <begin position="3"/>
        <end position="154"/>
    </location>
</feature>
<dbReference type="PANTHER" id="PTHR43792">
    <property type="entry name" value="GNAT FAMILY, PUTATIVE (AFU_ORTHOLOGUE AFUA_3G00765)-RELATED-RELATED"/>
    <property type="match status" value="1"/>
</dbReference>
<dbReference type="InterPro" id="IPR051531">
    <property type="entry name" value="N-acetyltransferase"/>
</dbReference>
<evidence type="ECO:0000313" key="2">
    <source>
        <dbReference type="EMBL" id="VIP04535.1"/>
    </source>
</evidence>
<evidence type="ECO:0000313" key="3">
    <source>
        <dbReference type="Proteomes" id="UP000464378"/>
    </source>
</evidence>
<dbReference type="AlphaFoldDB" id="A0A6C2YUE1"/>
<dbReference type="PANTHER" id="PTHR43792:SF1">
    <property type="entry name" value="N-ACETYLTRANSFERASE DOMAIN-CONTAINING PROTEIN"/>
    <property type="match status" value="1"/>
</dbReference>
<dbReference type="EMBL" id="LR593887">
    <property type="protein sequence ID" value="VTS06431.1"/>
    <property type="molecule type" value="Genomic_DNA"/>
</dbReference>
<dbReference type="InterPro" id="IPR000182">
    <property type="entry name" value="GNAT_dom"/>
</dbReference>
<dbReference type="InterPro" id="IPR016181">
    <property type="entry name" value="Acyl_CoA_acyltransferase"/>
</dbReference>
<name>A0A6C2YUE1_9BACT</name>
<dbReference type="GO" id="GO:0016747">
    <property type="term" value="F:acyltransferase activity, transferring groups other than amino-acyl groups"/>
    <property type="evidence" value="ECO:0007669"/>
    <property type="project" value="InterPro"/>
</dbReference>
<dbReference type="SUPFAM" id="SSF55729">
    <property type="entry name" value="Acyl-CoA N-acyltransferases (Nat)"/>
    <property type="match status" value="1"/>
</dbReference>
<sequence>MPPTAPPLDWVAIPESPPQLPSWQGHALAEMVVSATQSLTQQVGYVPPWIGYLVRNSSGEWVGTCGFKSPPQSGQVEIAYFTFPEFEGRGIATAMARRLLELAQAADPAVQVIAQTLPMESPSTSILRKLGFRLRGTVHHPDDGDVWEWEQPQPSPGDR</sequence>
<dbReference type="Pfam" id="PF13302">
    <property type="entry name" value="Acetyltransf_3"/>
    <property type="match status" value="1"/>
</dbReference>
<proteinExistence type="predicted"/>
<dbReference type="InParanoid" id="A0A6C2YUE1"/>
<dbReference type="EMBL" id="LR586016">
    <property type="protein sequence ID" value="VIP04535.1"/>
    <property type="molecule type" value="Genomic_DNA"/>
</dbReference>